<feature type="domain" description="HpcH/HpaI aldolase/citrate lyase" evidence="4">
    <location>
        <begin position="10"/>
        <end position="203"/>
    </location>
</feature>
<comment type="caution">
    <text evidence="5">The sequence shown here is derived from an EMBL/GenBank/DDBJ whole genome shotgun (WGS) entry which is preliminary data.</text>
</comment>
<protein>
    <submittedName>
        <fullName evidence="5">2-keto-3-deoxy-L-rhamnonate aldolase</fullName>
        <ecNumber evidence="5">4.1.2.53</ecNumber>
    </submittedName>
</protein>
<organism evidence="5 6">
    <name type="scientific">Cupriavidus yeoncheonensis</name>
    <dbReference type="NCBI Taxonomy" id="1462994"/>
    <lineage>
        <taxon>Bacteria</taxon>
        <taxon>Pseudomonadati</taxon>
        <taxon>Pseudomonadota</taxon>
        <taxon>Betaproteobacteria</taxon>
        <taxon>Burkholderiales</taxon>
        <taxon>Burkholderiaceae</taxon>
        <taxon>Cupriavidus</taxon>
    </lineage>
</organism>
<dbReference type="AlphaFoldDB" id="A0A916J077"/>
<dbReference type="EC" id="4.1.2.53" evidence="5"/>
<dbReference type="GO" id="GO:0005737">
    <property type="term" value="C:cytoplasm"/>
    <property type="evidence" value="ECO:0007669"/>
    <property type="project" value="TreeGrafter"/>
</dbReference>
<evidence type="ECO:0000313" key="6">
    <source>
        <dbReference type="Proteomes" id="UP000672934"/>
    </source>
</evidence>
<dbReference type="GO" id="GO:0106099">
    <property type="term" value="F:2-keto-3-deoxy-L-rhamnonate aldolase activity"/>
    <property type="evidence" value="ECO:0007669"/>
    <property type="project" value="UniProtKB-EC"/>
</dbReference>
<dbReference type="RefSeq" id="WP_211950156.1">
    <property type="nucleotide sequence ID" value="NZ_CAJPUY010000024.1"/>
</dbReference>
<evidence type="ECO:0000256" key="2">
    <source>
        <dbReference type="ARBA" id="ARBA00022723"/>
    </source>
</evidence>
<dbReference type="Gene3D" id="3.20.20.60">
    <property type="entry name" value="Phosphoenolpyruvate-binding domains"/>
    <property type="match status" value="1"/>
</dbReference>
<name>A0A916J077_9BURK</name>
<proteinExistence type="inferred from homology"/>
<sequence length="253" mass="27743">MKTKLSPSHLGLWFSGPNVATAEIGKTIGYRVAILDIEHGTFDLDALDRFVPFLKALGYEVFAKVLGPTREAVQQALDFGADAVVIPHISGAEEARRVCGYAKLPPLGDRSLAGGRTTNFAYPADEWIAQQDRNTKCYPMIEDEHALAEVEAILDLPCVDGVFIGPTDLSIRRGRGIYKRQAGDWADIETVVKASRAAGKSWLFPAWSPEEQAFAIQHGAERVFIAMEQVALYRGLSAIWATANETLQSHSQQ</sequence>
<evidence type="ECO:0000256" key="1">
    <source>
        <dbReference type="ARBA" id="ARBA00005568"/>
    </source>
</evidence>
<keyword evidence="2" id="KW-0479">Metal-binding</keyword>
<evidence type="ECO:0000259" key="4">
    <source>
        <dbReference type="Pfam" id="PF03328"/>
    </source>
</evidence>
<dbReference type="PANTHER" id="PTHR30502">
    <property type="entry name" value="2-KETO-3-DEOXY-L-RHAMNONATE ALDOLASE"/>
    <property type="match status" value="1"/>
</dbReference>
<dbReference type="PANTHER" id="PTHR30502:SF0">
    <property type="entry name" value="PHOSPHOENOLPYRUVATE CARBOXYLASE FAMILY PROTEIN"/>
    <property type="match status" value="1"/>
</dbReference>
<dbReference type="EMBL" id="CAJPUY010000024">
    <property type="protein sequence ID" value="CAG2155183.1"/>
    <property type="molecule type" value="Genomic_DNA"/>
</dbReference>
<dbReference type="Proteomes" id="UP000672934">
    <property type="component" value="Unassembled WGS sequence"/>
</dbReference>
<keyword evidence="3 5" id="KW-0456">Lyase</keyword>
<dbReference type="InterPro" id="IPR015813">
    <property type="entry name" value="Pyrv/PenolPyrv_kinase-like_dom"/>
</dbReference>
<dbReference type="SUPFAM" id="SSF51621">
    <property type="entry name" value="Phosphoenolpyruvate/pyruvate domain"/>
    <property type="match status" value="1"/>
</dbReference>
<dbReference type="Pfam" id="PF03328">
    <property type="entry name" value="HpcH_HpaI"/>
    <property type="match status" value="1"/>
</dbReference>
<accession>A0A916J077</accession>
<reference evidence="5" key="1">
    <citation type="submission" date="2021-03" db="EMBL/GenBank/DDBJ databases">
        <authorList>
            <person name="Peeters C."/>
        </authorList>
    </citation>
    <scope>NUCLEOTIDE SEQUENCE</scope>
    <source>
        <strain evidence="5">LMG 31506</strain>
    </source>
</reference>
<dbReference type="InterPro" id="IPR005000">
    <property type="entry name" value="Aldolase/citrate-lyase_domain"/>
</dbReference>
<evidence type="ECO:0000256" key="3">
    <source>
        <dbReference type="ARBA" id="ARBA00023239"/>
    </source>
</evidence>
<dbReference type="InterPro" id="IPR040442">
    <property type="entry name" value="Pyrv_kinase-like_dom_sf"/>
</dbReference>
<dbReference type="GO" id="GO:0046872">
    <property type="term" value="F:metal ion binding"/>
    <property type="evidence" value="ECO:0007669"/>
    <property type="project" value="UniProtKB-KW"/>
</dbReference>
<dbReference type="InterPro" id="IPR050251">
    <property type="entry name" value="HpcH-HpaI_aldolase"/>
</dbReference>
<gene>
    <name evidence="5" type="primary">rhmA_2</name>
    <name evidence="5" type="ORF">LMG31506_05310</name>
</gene>
<comment type="similarity">
    <text evidence="1">Belongs to the HpcH/HpaI aldolase family.</text>
</comment>
<evidence type="ECO:0000313" key="5">
    <source>
        <dbReference type="EMBL" id="CAG2155183.1"/>
    </source>
</evidence>
<keyword evidence="6" id="KW-1185">Reference proteome</keyword>